<organism evidence="1 2">
    <name type="scientific">Datura stramonium</name>
    <name type="common">Jimsonweed</name>
    <name type="synonym">Common thornapple</name>
    <dbReference type="NCBI Taxonomy" id="4076"/>
    <lineage>
        <taxon>Eukaryota</taxon>
        <taxon>Viridiplantae</taxon>
        <taxon>Streptophyta</taxon>
        <taxon>Embryophyta</taxon>
        <taxon>Tracheophyta</taxon>
        <taxon>Spermatophyta</taxon>
        <taxon>Magnoliopsida</taxon>
        <taxon>eudicotyledons</taxon>
        <taxon>Gunneridae</taxon>
        <taxon>Pentapetalae</taxon>
        <taxon>asterids</taxon>
        <taxon>lamiids</taxon>
        <taxon>Solanales</taxon>
        <taxon>Solanaceae</taxon>
        <taxon>Solanoideae</taxon>
        <taxon>Datureae</taxon>
        <taxon>Datura</taxon>
    </lineage>
</organism>
<evidence type="ECO:0000313" key="1">
    <source>
        <dbReference type="EMBL" id="MCE2055600.1"/>
    </source>
</evidence>
<name>A0ABS8W379_DATST</name>
<feature type="non-terminal residue" evidence="1">
    <location>
        <position position="69"/>
    </location>
</feature>
<comment type="caution">
    <text evidence="1">The sequence shown here is derived from an EMBL/GenBank/DDBJ whole genome shotgun (WGS) entry which is preliminary data.</text>
</comment>
<dbReference type="EMBL" id="JACEIK010006384">
    <property type="protein sequence ID" value="MCE2055600.1"/>
    <property type="molecule type" value="Genomic_DNA"/>
</dbReference>
<gene>
    <name evidence="1" type="ORF">HAX54_042989</name>
</gene>
<accession>A0ABS8W379</accession>
<keyword evidence="2" id="KW-1185">Reference proteome</keyword>
<protein>
    <submittedName>
        <fullName evidence="1">Uncharacterized protein</fullName>
    </submittedName>
</protein>
<proteinExistence type="predicted"/>
<sequence>NQEKEEATHKNMIEVVNAQSESLQNLNFHMIKIQGYDDTLIIYFDKASKSCEEDPSASYAAITIRSEKV</sequence>
<reference evidence="1 2" key="1">
    <citation type="journal article" date="2021" name="BMC Genomics">
        <title>Datura genome reveals duplications of psychoactive alkaloid biosynthetic genes and high mutation rate following tissue culture.</title>
        <authorList>
            <person name="Rajewski A."/>
            <person name="Carter-House D."/>
            <person name="Stajich J."/>
            <person name="Litt A."/>
        </authorList>
    </citation>
    <scope>NUCLEOTIDE SEQUENCE [LARGE SCALE GENOMIC DNA]</scope>
    <source>
        <strain evidence="1">AR-01</strain>
    </source>
</reference>
<dbReference type="Proteomes" id="UP000823775">
    <property type="component" value="Unassembled WGS sequence"/>
</dbReference>
<evidence type="ECO:0000313" key="2">
    <source>
        <dbReference type="Proteomes" id="UP000823775"/>
    </source>
</evidence>
<feature type="non-terminal residue" evidence="1">
    <location>
        <position position="1"/>
    </location>
</feature>